<dbReference type="Proteomes" id="UP000221504">
    <property type="component" value="Unassembled WGS sequence"/>
</dbReference>
<sequence length="210" mass="25703">MRLELIKNNKFNLTDEPILFLENFLKKLSYEFLSYYNDFEENPFVYRERTLSSIIFPALMKSSRRAAMELYYNNKHRNFLDYYALDEMGENSYLIEVKHLFYDNKECFGTYHLKKWEQLNEQFYKLCNNKKSIEEYIDSEKNIFAISLGIVVPWFLDEKEGKDIEYYSEKIKNDLKPDWIFLYELKDSKLYQIEKIYMPWVIFIGKIKEI</sequence>
<reference evidence="1 2" key="1">
    <citation type="submission" date="2017-06" db="EMBL/GenBank/DDBJ databases">
        <title>Draft genome sequence of Fusobacterium nucleatum subsp. polymorphum KCOM 1267 (=ChDC F290).</title>
        <authorList>
            <person name="Kook J.-K."/>
            <person name="Park S.-N."/>
            <person name="Lim Y.K."/>
            <person name="Roh H."/>
        </authorList>
    </citation>
    <scope>NUCLEOTIDE SEQUENCE [LARGE SCALE GENOMIC DNA]</scope>
    <source>
        <strain evidence="2">KCOM 1267(ChDC F290)</strain>
    </source>
</reference>
<name>A0A2C6B5K7_FUSNP</name>
<accession>A0A2C6B5K7</accession>
<proteinExistence type="predicted"/>
<protein>
    <submittedName>
        <fullName evidence="1">Uncharacterized protein</fullName>
    </submittedName>
</protein>
<comment type="caution">
    <text evidence="1">The sequence shown here is derived from an EMBL/GenBank/DDBJ whole genome shotgun (WGS) entry which is preliminary data.</text>
</comment>
<dbReference type="RefSeq" id="WP_032848803.1">
    <property type="nucleotide sequence ID" value="NZ_CP077154.1"/>
</dbReference>
<gene>
    <name evidence="1" type="ORF">CBG52_00005</name>
</gene>
<dbReference type="AlphaFoldDB" id="A0A2C6B5K7"/>
<evidence type="ECO:0000313" key="1">
    <source>
        <dbReference type="EMBL" id="PHI09659.1"/>
    </source>
</evidence>
<dbReference type="EMBL" id="NIRM01000001">
    <property type="protein sequence ID" value="PHI09659.1"/>
    <property type="molecule type" value="Genomic_DNA"/>
</dbReference>
<organism evidence="1 2">
    <name type="scientific">Fusobacterium nucleatum subsp. polymorphum</name>
    <name type="common">Fusobacterium polymorphum</name>
    <dbReference type="NCBI Taxonomy" id="76857"/>
    <lineage>
        <taxon>Bacteria</taxon>
        <taxon>Fusobacteriati</taxon>
        <taxon>Fusobacteriota</taxon>
        <taxon>Fusobacteriia</taxon>
        <taxon>Fusobacteriales</taxon>
        <taxon>Fusobacteriaceae</taxon>
        <taxon>Fusobacterium</taxon>
    </lineage>
</organism>
<evidence type="ECO:0000313" key="2">
    <source>
        <dbReference type="Proteomes" id="UP000221504"/>
    </source>
</evidence>